<evidence type="ECO:0000313" key="2">
    <source>
        <dbReference type="Proteomes" id="UP000196205"/>
    </source>
</evidence>
<dbReference type="Pfam" id="PF04860">
    <property type="entry name" value="Phage_portal"/>
    <property type="match status" value="1"/>
</dbReference>
<proteinExistence type="predicted"/>
<keyword evidence="1" id="KW-0614">Plasmid</keyword>
<dbReference type="InterPro" id="IPR006427">
    <property type="entry name" value="Portal_HK97"/>
</dbReference>
<organism evidence="1 2">
    <name type="scientific">Acetobacter pasteurianus subsp. pasteurianus</name>
    <dbReference type="NCBI Taxonomy" id="481145"/>
    <lineage>
        <taxon>Bacteria</taxon>
        <taxon>Pseudomonadati</taxon>
        <taxon>Pseudomonadota</taxon>
        <taxon>Alphaproteobacteria</taxon>
        <taxon>Acetobacterales</taxon>
        <taxon>Acetobacteraceae</taxon>
        <taxon>Acetobacter</taxon>
    </lineage>
</organism>
<gene>
    <name evidence="1" type="ORF">S1001342_03230</name>
</gene>
<geneLocation type="plasmid" evidence="2">
    <name>pap1342-5</name>
</geneLocation>
<dbReference type="NCBIfam" id="TIGR01537">
    <property type="entry name" value="portal_HK97"/>
    <property type="match status" value="1"/>
</dbReference>
<evidence type="ECO:0000313" key="1">
    <source>
        <dbReference type="EMBL" id="ARW49520.1"/>
    </source>
</evidence>
<dbReference type="EMBL" id="CP021514">
    <property type="protein sequence ID" value="ARW49520.1"/>
    <property type="molecule type" value="Genomic_DNA"/>
</dbReference>
<name>A0A1Y0Y2V1_ACEPA</name>
<dbReference type="RefSeq" id="WP_087652397.1">
    <property type="nucleotide sequence ID" value="NZ_CP021514.1"/>
</dbReference>
<evidence type="ECO:0008006" key="3">
    <source>
        <dbReference type="Google" id="ProtNLM"/>
    </source>
</evidence>
<dbReference type="Proteomes" id="UP000196205">
    <property type="component" value="Plasmid pAP1342-5"/>
</dbReference>
<accession>A0A1Y0Y2V1</accession>
<reference evidence="1 2" key="1">
    <citation type="submission" date="2017-05" db="EMBL/GenBank/DDBJ databases">
        <title>Genome sequence of Acetobacter pasteurianus subsp. pasteurianus strain SRCM101342.</title>
        <authorList>
            <person name="Cho S.H."/>
        </authorList>
    </citation>
    <scope>NUCLEOTIDE SEQUENCE [LARGE SCALE GENOMIC DNA]</scope>
    <source>
        <strain evidence="1 2">SRCM101342</strain>
        <plasmid evidence="2">pap1342-5</plasmid>
    </source>
</reference>
<protein>
    <recommendedName>
        <fullName evidence="3">Phage portal protein</fullName>
    </recommendedName>
</protein>
<dbReference type="InterPro" id="IPR006944">
    <property type="entry name" value="Phage/GTA_portal"/>
</dbReference>
<sequence>MNLIKSYFSNKPSTKKSYQPTITEAPILNTFPWSNIGATSSGVAVTPRTSLQHSAVYACVRTITADIAKIPLRLEKYVDGGWVPDKSNPKGHLIDNPNDRMVGYELIEAIVFSVLTSGDSFTVVIRDKDKNPIKLIPCRPYSVSVIEDPDDAELYYRVNEPLLRKYKTSISSETGDTRVIYHDDMIRTRNLSFDNGVYGTSLIQIAQEAFGLSLATQEAAARAFQNGSHINGFFKLDGGVGKETINKNFNALQREIAGITNSGTTPILTGLDWVNMDANVSELQLVESRRESTLEIARMYRVPAYKLSLADTEKAANISEQEQSYITNTLIQYTRPLEQHMDRVLLNDKEKGFYRYRFDFTKQAEPNEQVRSQFYQSAITMGWMNVNEVRQREDLAPIPDGNNYLQPMNTGVIGEQHAQPIKGDGE</sequence>
<dbReference type="AlphaFoldDB" id="A0A1Y0Y2V1"/>
<dbReference type="OrthoDB" id="7592047at2"/>